<dbReference type="AlphaFoldDB" id="A0A1T4PFM1"/>
<comment type="cofactor">
    <cofactor evidence="15">
        <name>[8Fe-7S] cluster</name>
        <dbReference type="ChEBI" id="CHEBI:21143"/>
    </cofactor>
    <text evidence="15">Binds 1 [8Fe-7S] cluster per heterodimer.</text>
</comment>
<evidence type="ECO:0000259" key="16">
    <source>
        <dbReference type="Pfam" id="PF00148"/>
    </source>
</evidence>
<evidence type="ECO:0000256" key="5">
    <source>
        <dbReference type="ARBA" id="ARBA00014775"/>
    </source>
</evidence>
<comment type="catalytic activity">
    <reaction evidence="13 15">
        <text>N2 + 8 reduced [2Fe-2S]-[ferredoxin] + 16 ATP + 16 H2O = H2 + 8 oxidized [2Fe-2S]-[ferredoxin] + 2 NH4(+) + 16 ADP + 16 phosphate + 6 H(+)</text>
        <dbReference type="Rhea" id="RHEA:21448"/>
        <dbReference type="Rhea" id="RHEA-COMP:10000"/>
        <dbReference type="Rhea" id="RHEA-COMP:10001"/>
        <dbReference type="ChEBI" id="CHEBI:15377"/>
        <dbReference type="ChEBI" id="CHEBI:15378"/>
        <dbReference type="ChEBI" id="CHEBI:17997"/>
        <dbReference type="ChEBI" id="CHEBI:18276"/>
        <dbReference type="ChEBI" id="CHEBI:28938"/>
        <dbReference type="ChEBI" id="CHEBI:30616"/>
        <dbReference type="ChEBI" id="CHEBI:33737"/>
        <dbReference type="ChEBI" id="CHEBI:33738"/>
        <dbReference type="ChEBI" id="CHEBI:43474"/>
        <dbReference type="ChEBI" id="CHEBI:456216"/>
        <dbReference type="EC" id="1.18.6.1"/>
    </reaction>
</comment>
<dbReference type="InterPro" id="IPR000510">
    <property type="entry name" value="Nase/OxRdtase_comp1"/>
</dbReference>
<dbReference type="EC" id="1.18.6.1" evidence="4 15"/>
<dbReference type="InterPro" id="IPR050152">
    <property type="entry name" value="ChlB/BchB/BchZ"/>
</dbReference>
<dbReference type="GO" id="GO:0016163">
    <property type="term" value="F:nitrogenase activity"/>
    <property type="evidence" value="ECO:0007669"/>
    <property type="project" value="UniProtKB-EC"/>
</dbReference>
<dbReference type="PROSITE" id="PS00090">
    <property type="entry name" value="NITROGENASE_1_2"/>
    <property type="match status" value="1"/>
</dbReference>
<keyword evidence="18" id="KW-1185">Reference proteome</keyword>
<name>A0A1T4PFM1_9FIRM</name>
<evidence type="ECO:0000256" key="7">
    <source>
        <dbReference type="ARBA" id="ARBA00022741"/>
    </source>
</evidence>
<evidence type="ECO:0000313" key="18">
    <source>
        <dbReference type="Proteomes" id="UP000189933"/>
    </source>
</evidence>
<dbReference type="RefSeq" id="WP_078665330.1">
    <property type="nucleotide sequence ID" value="NZ_FUXM01000011.1"/>
</dbReference>
<evidence type="ECO:0000256" key="8">
    <source>
        <dbReference type="ARBA" id="ARBA00022840"/>
    </source>
</evidence>
<dbReference type="GO" id="GO:0005524">
    <property type="term" value="F:ATP binding"/>
    <property type="evidence" value="ECO:0007669"/>
    <property type="project" value="UniProtKB-KW"/>
</dbReference>
<keyword evidence="9 15" id="KW-0560">Oxidoreductase</keyword>
<dbReference type="InterPro" id="IPR005976">
    <property type="entry name" value="Nase_Mo-Fe_CF_bsu"/>
</dbReference>
<dbReference type="Gene3D" id="1.20.89.10">
    <property type="entry name" value="Nitrogenase Molybdenum-iron Protein, subunit B, domain 4"/>
    <property type="match status" value="1"/>
</dbReference>
<keyword evidence="6 15" id="KW-0479">Metal-binding</keyword>
<dbReference type="EMBL" id="FUXM01000011">
    <property type="protein sequence ID" value="SJZ90171.1"/>
    <property type="molecule type" value="Genomic_DNA"/>
</dbReference>
<dbReference type="Proteomes" id="UP000189933">
    <property type="component" value="Unassembled WGS sequence"/>
</dbReference>
<accession>A0A1T4PFM1</accession>
<evidence type="ECO:0000256" key="3">
    <source>
        <dbReference type="ARBA" id="ARBA00011462"/>
    </source>
</evidence>
<protein>
    <recommendedName>
        <fullName evidence="5 15">Nitrogenase molybdenum-iron protein beta chain</fullName>
        <ecNumber evidence="4 15">1.18.6.1</ecNumber>
    </recommendedName>
    <alternativeName>
        <fullName evidence="15">Dinitrogenase</fullName>
    </alternativeName>
</protein>
<reference evidence="18" key="1">
    <citation type="submission" date="2017-02" db="EMBL/GenBank/DDBJ databases">
        <authorList>
            <person name="Varghese N."/>
            <person name="Submissions S."/>
        </authorList>
    </citation>
    <scope>NUCLEOTIDE SEQUENCE [LARGE SCALE GENOMIC DNA]</scope>
    <source>
        <strain evidence="18">DSM 16521</strain>
    </source>
</reference>
<keyword evidence="10 15" id="KW-0408">Iron</keyword>
<dbReference type="Pfam" id="PF00148">
    <property type="entry name" value="Oxidored_nitro"/>
    <property type="match status" value="1"/>
</dbReference>
<comment type="similarity">
    <text evidence="2 14">Belongs to the NifD/NifK/NifE/NifN family.</text>
</comment>
<keyword evidence="7 15" id="KW-0547">Nucleotide-binding</keyword>
<evidence type="ECO:0000256" key="1">
    <source>
        <dbReference type="ARBA" id="ARBA00002621"/>
    </source>
</evidence>
<evidence type="ECO:0000256" key="4">
    <source>
        <dbReference type="ARBA" id="ARBA00012773"/>
    </source>
</evidence>
<evidence type="ECO:0000256" key="10">
    <source>
        <dbReference type="ARBA" id="ARBA00023004"/>
    </source>
</evidence>
<gene>
    <name evidence="17" type="ORF">SAMN02745885_01250</name>
</gene>
<dbReference type="GO" id="GO:0016612">
    <property type="term" value="C:molybdenum-iron nitrogenase complex"/>
    <property type="evidence" value="ECO:0007669"/>
    <property type="project" value="InterPro"/>
</dbReference>
<dbReference type="GO" id="GO:0046872">
    <property type="term" value="F:metal ion binding"/>
    <property type="evidence" value="ECO:0007669"/>
    <property type="project" value="UniProtKB-KW"/>
</dbReference>
<dbReference type="NCBIfam" id="TIGR01286">
    <property type="entry name" value="nifK"/>
    <property type="match status" value="1"/>
</dbReference>
<dbReference type="OrthoDB" id="9800746at2"/>
<dbReference type="SUPFAM" id="SSF53807">
    <property type="entry name" value="Helical backbone' metal receptor"/>
    <property type="match status" value="1"/>
</dbReference>
<evidence type="ECO:0000256" key="9">
    <source>
        <dbReference type="ARBA" id="ARBA00023002"/>
    </source>
</evidence>
<comment type="subunit">
    <text evidence="3 15">Tetramer of two alpha and two beta chains. Forms complex with the iron protein (nitrogenase component 2).</text>
</comment>
<dbReference type="GO" id="GO:0051536">
    <property type="term" value="F:iron-sulfur cluster binding"/>
    <property type="evidence" value="ECO:0007669"/>
    <property type="project" value="UniProtKB-KW"/>
</dbReference>
<evidence type="ECO:0000256" key="6">
    <source>
        <dbReference type="ARBA" id="ARBA00022723"/>
    </source>
</evidence>
<comment type="function">
    <text evidence="1 15">This molybdenum-iron protein is part of the nitrogenase complex that catalyzes the key enzymatic reactions in nitrogen fixation.</text>
</comment>
<evidence type="ECO:0000313" key="17">
    <source>
        <dbReference type="EMBL" id="SJZ90171.1"/>
    </source>
</evidence>
<dbReference type="Gene3D" id="3.40.50.1980">
    <property type="entry name" value="Nitrogenase molybdenum iron protein domain"/>
    <property type="match status" value="3"/>
</dbReference>
<sequence>MKAVNYAVEREALVVNPVKTCQPIGAVYAALGIHGCMPHSHGSQGCASYLRMHLSRHFREPALCTTSSFSEGQVVFGGSANLKQGIKNLVKIYRPQVVAVHTTCSAETIGDDVPGIIAELKKTGEVPEDLIIFSASTPSYVGSHITGFANMIKAAVEALATPGEKNTRINLLPGFVNPGDVREIKRILSLMDIDAIVLPDVSGVLDAPMTGELKLYQDGGTRTEDIKDMANAQVTIALGEEANLLAGEYLEEKFKVPLEVLPVPIGVENTDLFLMTLAKYTGKPIPPELEEERGRLMDMLLDAHAHWYGKRVAIYGDPDLTLALVGMAKTLGLIPAYVVTGTRSDSWQRQVEALTPEARVANGADLFTLHGWIKEEKVDLLLGNTYGKFIAREEKIPLVRVGFPVLDRANLQHFPLVGYRGMAWLAERIGNTLLDWKDMFIEKHRLELVQ</sequence>
<evidence type="ECO:0000256" key="14">
    <source>
        <dbReference type="RuleBase" id="RU004021"/>
    </source>
</evidence>
<evidence type="ECO:0000256" key="11">
    <source>
        <dbReference type="ARBA" id="ARBA00023014"/>
    </source>
</evidence>
<dbReference type="PANTHER" id="PTHR33712">
    <property type="entry name" value="LIGHT-INDEPENDENT PROTOCHLOROPHYLLIDE REDUCTASE SUBUNIT B"/>
    <property type="match status" value="1"/>
</dbReference>
<keyword evidence="12 14" id="KW-0535">Nitrogen fixation</keyword>
<organism evidence="17 18">
    <name type="scientific">Carboxydocella sporoproducens DSM 16521</name>
    <dbReference type="NCBI Taxonomy" id="1121270"/>
    <lineage>
        <taxon>Bacteria</taxon>
        <taxon>Bacillati</taxon>
        <taxon>Bacillota</taxon>
        <taxon>Clostridia</taxon>
        <taxon>Eubacteriales</taxon>
        <taxon>Clostridiales Family XVI. Incertae Sedis</taxon>
        <taxon>Carboxydocella</taxon>
    </lineage>
</organism>
<keyword evidence="8 15" id="KW-0067">ATP-binding</keyword>
<keyword evidence="11 15" id="KW-0411">Iron-sulfur</keyword>
<proteinExistence type="inferred from homology"/>
<feature type="domain" description="Nitrogenase/oxidoreductase component 1" evidence="16">
    <location>
        <begin position="21"/>
        <end position="433"/>
    </location>
</feature>
<evidence type="ECO:0000256" key="2">
    <source>
        <dbReference type="ARBA" id="ARBA00011002"/>
    </source>
</evidence>
<dbReference type="InterPro" id="IPR000318">
    <property type="entry name" value="Nase_comp1_CS"/>
</dbReference>
<dbReference type="PANTHER" id="PTHR33712:SF7">
    <property type="entry name" value="LIGHT-INDEPENDENT PROTOCHLOROPHYLLIDE REDUCTASE SUBUNIT B"/>
    <property type="match status" value="1"/>
</dbReference>
<evidence type="ECO:0000256" key="12">
    <source>
        <dbReference type="ARBA" id="ARBA00023231"/>
    </source>
</evidence>
<evidence type="ECO:0000256" key="15">
    <source>
        <dbReference type="RuleBase" id="RU364127"/>
    </source>
</evidence>
<dbReference type="PROSITE" id="PS00699">
    <property type="entry name" value="NITROGENASE_1_1"/>
    <property type="match status" value="1"/>
</dbReference>
<evidence type="ECO:0000256" key="13">
    <source>
        <dbReference type="ARBA" id="ARBA00047967"/>
    </source>
</evidence>